<keyword evidence="5" id="KW-1185">Reference proteome</keyword>
<sequence length="479" mass="51416">MRLSNAVFVARSLLFAESALAEYRSCSLLGPDISIPRYLSSSTVFQDALVSLKKAISDAISSGVTSYGDVDANATSFSLDIFSIHEDDALFTYHYNAPGPADSTDGVREVDSNGIYRLGSISKLLTVYTFLTTVGDVSFNEPITKYVPELVAYAADRLHGLGFTSDALLLASLPPGVPAPIFSPVPRNITDAECPNNNAIPYKRAGVLGSINFQHPSFAPYWGPAYSNMAYVLLRYALEEMTNQSFPSLFASKVTGPLQLKDTYYSNAPLSQGVVPHNDSAAQYTDDLMDAAPAGGFYSSTKDMRPIGKAILSSTLLSPAQTRRWMKPQTFAANDAMLVGRPWEIYKAPLPEKSVWMYTKGGDIGLYSAQIVLLPDYGIGFNFLGAGDKPNALNAVVTDIVAAITVPASEQAAKEEAARVYAGTYMRPGSNDTFVLTVDASPGLLISRFLINGTDVVAGFGAQGDQIRMFPSGLQSRSG</sequence>
<evidence type="ECO:0000259" key="2">
    <source>
        <dbReference type="Pfam" id="PF00144"/>
    </source>
</evidence>
<feature type="chain" id="PRO_5002951505" evidence="1">
    <location>
        <begin position="22"/>
        <end position="479"/>
    </location>
</feature>
<dbReference type="InterPro" id="IPR001466">
    <property type="entry name" value="Beta-lactam-related"/>
</dbReference>
<dbReference type="Pfam" id="PF26335">
    <property type="entry name" value="ARB_00930_C"/>
    <property type="match status" value="1"/>
</dbReference>
<dbReference type="EMBL" id="DS995704">
    <property type="protein sequence ID" value="EEQ31810.1"/>
    <property type="molecule type" value="Genomic_DNA"/>
</dbReference>
<dbReference type="RefSeq" id="XP_002846892.1">
    <property type="nucleotide sequence ID" value="XM_002846846.1"/>
</dbReference>
<dbReference type="SUPFAM" id="SSF56601">
    <property type="entry name" value="beta-lactamase/transpeptidase-like"/>
    <property type="match status" value="1"/>
</dbReference>
<reference evidence="5" key="1">
    <citation type="journal article" date="2012" name="MBio">
        <title>Comparative genome analysis of Trichophyton rubrum and related dermatophytes reveals candidate genes involved in infection.</title>
        <authorList>
            <person name="Martinez D.A."/>
            <person name="Oliver B.G."/>
            <person name="Graeser Y."/>
            <person name="Goldberg J.M."/>
            <person name="Li W."/>
            <person name="Martinez-Rossi N.M."/>
            <person name="Monod M."/>
            <person name="Shelest E."/>
            <person name="Barton R.C."/>
            <person name="Birch E."/>
            <person name="Brakhage A.A."/>
            <person name="Chen Z."/>
            <person name="Gurr S.J."/>
            <person name="Heiman D."/>
            <person name="Heitman J."/>
            <person name="Kosti I."/>
            <person name="Rossi A."/>
            <person name="Saif S."/>
            <person name="Samalova M."/>
            <person name="Saunders C.W."/>
            <person name="Shea T."/>
            <person name="Summerbell R.C."/>
            <person name="Xu J."/>
            <person name="Young S."/>
            <person name="Zeng Q."/>
            <person name="Birren B.W."/>
            <person name="Cuomo C.A."/>
            <person name="White T.C."/>
        </authorList>
    </citation>
    <scope>NUCLEOTIDE SEQUENCE [LARGE SCALE GENOMIC DNA]</scope>
    <source>
        <strain evidence="5">ATCC MYA-4605 / CBS 113480</strain>
    </source>
</reference>
<dbReference type="VEuPathDB" id="FungiDB:MCYG_04629"/>
<evidence type="ECO:0000256" key="1">
    <source>
        <dbReference type="SAM" id="SignalP"/>
    </source>
</evidence>
<dbReference type="STRING" id="554155.C5FNV7"/>
<feature type="signal peptide" evidence="1">
    <location>
        <begin position="1"/>
        <end position="21"/>
    </location>
</feature>
<gene>
    <name evidence="4" type="ORF">MCYG_04629</name>
</gene>
<proteinExistence type="predicted"/>
<evidence type="ECO:0000313" key="4">
    <source>
        <dbReference type="EMBL" id="EEQ31810.1"/>
    </source>
</evidence>
<dbReference type="OrthoDB" id="10250282at2759"/>
<dbReference type="AlphaFoldDB" id="C5FNV7"/>
<keyword evidence="1" id="KW-0732">Signal</keyword>
<feature type="domain" description="Beta-lactamase-related" evidence="2">
    <location>
        <begin position="99"/>
        <end position="397"/>
    </location>
</feature>
<dbReference type="PANTHER" id="PTHR22935">
    <property type="entry name" value="PENICILLIN-BINDING PROTEIN"/>
    <property type="match status" value="1"/>
</dbReference>
<dbReference type="InterPro" id="IPR012338">
    <property type="entry name" value="Beta-lactam/transpept-like"/>
</dbReference>
<protein>
    <submittedName>
        <fullName evidence="4">Beta-lactamase family protein</fullName>
    </submittedName>
</protein>
<dbReference type="GeneID" id="9230007"/>
<evidence type="ECO:0000259" key="3">
    <source>
        <dbReference type="Pfam" id="PF26335"/>
    </source>
</evidence>
<dbReference type="OMA" id="TAHSPAY"/>
<evidence type="ECO:0000313" key="5">
    <source>
        <dbReference type="Proteomes" id="UP000002035"/>
    </source>
</evidence>
<organism evidence="4 5">
    <name type="scientific">Arthroderma otae (strain ATCC MYA-4605 / CBS 113480)</name>
    <name type="common">Microsporum canis</name>
    <dbReference type="NCBI Taxonomy" id="554155"/>
    <lineage>
        <taxon>Eukaryota</taxon>
        <taxon>Fungi</taxon>
        <taxon>Dikarya</taxon>
        <taxon>Ascomycota</taxon>
        <taxon>Pezizomycotina</taxon>
        <taxon>Eurotiomycetes</taxon>
        <taxon>Eurotiomycetidae</taxon>
        <taxon>Onygenales</taxon>
        <taxon>Arthrodermataceae</taxon>
        <taxon>Microsporum</taxon>
    </lineage>
</organism>
<dbReference type="Proteomes" id="UP000002035">
    <property type="component" value="Unassembled WGS sequence"/>
</dbReference>
<name>C5FNV7_ARTOC</name>
<accession>C5FNV7</accession>
<dbReference type="Pfam" id="PF00144">
    <property type="entry name" value="Beta-lactamase"/>
    <property type="match status" value="1"/>
</dbReference>
<feature type="domain" description="Beta-lactamase-like ARB-00930-like C-terminal" evidence="3">
    <location>
        <begin position="413"/>
        <end position="476"/>
    </location>
</feature>
<dbReference type="PANTHER" id="PTHR22935:SF97">
    <property type="entry name" value="BETA-LACTAMASE-RELATED DOMAIN-CONTAINING PROTEIN"/>
    <property type="match status" value="1"/>
</dbReference>
<dbReference type="InterPro" id="IPR051478">
    <property type="entry name" value="Beta-lactamase-like_AB/R"/>
</dbReference>
<dbReference type="InterPro" id="IPR058664">
    <property type="entry name" value="ARB_00930-like_C"/>
</dbReference>
<dbReference type="Gene3D" id="3.40.710.10">
    <property type="entry name" value="DD-peptidase/beta-lactamase superfamily"/>
    <property type="match status" value="1"/>
</dbReference>
<dbReference type="HOGENOM" id="CLU_019706_0_0_1"/>
<dbReference type="eggNOG" id="ENOG502SJKK">
    <property type="taxonomic scope" value="Eukaryota"/>
</dbReference>